<feature type="region of interest" description="Disordered" evidence="1">
    <location>
        <begin position="1"/>
        <end position="23"/>
    </location>
</feature>
<evidence type="ECO:0000256" key="1">
    <source>
        <dbReference type="SAM" id="MobiDB-lite"/>
    </source>
</evidence>
<reference evidence="2 3" key="1">
    <citation type="submission" date="2013-07" db="EMBL/GenBank/DDBJ databases">
        <title>The Genome Sequence of Kwoniella mangroviensis CBS10435.</title>
        <authorList>
            <consortium name="The Broad Institute Genome Sequencing Platform"/>
            <person name="Cuomo C."/>
            <person name="Litvintseva A."/>
            <person name="Chen Y."/>
            <person name="Heitman J."/>
            <person name="Sun S."/>
            <person name="Springer D."/>
            <person name="Dromer F."/>
            <person name="Young S.K."/>
            <person name="Zeng Q."/>
            <person name="Gargeya S."/>
            <person name="Fitzgerald M."/>
            <person name="Abouelleil A."/>
            <person name="Alvarado L."/>
            <person name="Berlin A.M."/>
            <person name="Chapman S.B."/>
            <person name="Dewar J."/>
            <person name="Goldberg J."/>
            <person name="Griggs A."/>
            <person name="Gujja S."/>
            <person name="Hansen M."/>
            <person name="Howarth C."/>
            <person name="Imamovic A."/>
            <person name="Larimer J."/>
            <person name="McCowan C."/>
            <person name="Murphy C."/>
            <person name="Pearson M."/>
            <person name="Priest M."/>
            <person name="Roberts A."/>
            <person name="Saif S."/>
            <person name="Shea T."/>
            <person name="Sykes S."/>
            <person name="Wortman J."/>
            <person name="Nusbaum C."/>
            <person name="Birren B."/>
        </authorList>
    </citation>
    <scope>NUCLEOTIDE SEQUENCE [LARGE SCALE GENOMIC DNA]</scope>
    <source>
        <strain evidence="2 3">CBS 10435</strain>
    </source>
</reference>
<dbReference type="Proteomes" id="UP000092583">
    <property type="component" value="Unassembled WGS sequence"/>
</dbReference>
<dbReference type="AlphaFoldDB" id="A0A1B9IRA8"/>
<keyword evidence="3" id="KW-1185">Reference proteome</keyword>
<organism evidence="2 3">
    <name type="scientific">Kwoniella mangroviensis CBS 10435</name>
    <dbReference type="NCBI Taxonomy" id="1331196"/>
    <lineage>
        <taxon>Eukaryota</taxon>
        <taxon>Fungi</taxon>
        <taxon>Dikarya</taxon>
        <taxon>Basidiomycota</taxon>
        <taxon>Agaricomycotina</taxon>
        <taxon>Tremellomycetes</taxon>
        <taxon>Tremellales</taxon>
        <taxon>Cryptococcaceae</taxon>
        <taxon>Kwoniella</taxon>
    </lineage>
</organism>
<dbReference type="OrthoDB" id="2563155at2759"/>
<proteinExistence type="predicted"/>
<evidence type="ECO:0000313" key="3">
    <source>
        <dbReference type="Proteomes" id="UP000092583"/>
    </source>
</evidence>
<sequence>MSSHIKEPILHSSSSRHQVAYSPSDPWTKPRIGYFNGTKRIIHNAYDLFNLFSTPQLSTTAFYAHKDSNPNALSEEKWHKDHPPTQRYNDKPHPLGELVSFVVIFENAHPAWEEDKEIWVHSKVDLLLKDHRGQKKNFDRPIPVFIAGRSKFGKFVFENWMTMDIVEVVPPHSEELKRMLQAKQDFKSYKPTGRTSEAWKESLSFQWIKMKFTPCGEEYKSP</sequence>
<accession>A0A1B9IRA8</accession>
<evidence type="ECO:0000313" key="2">
    <source>
        <dbReference type="EMBL" id="OCF58083.1"/>
    </source>
</evidence>
<protein>
    <submittedName>
        <fullName evidence="2">Uncharacterized protein</fullName>
    </submittedName>
</protein>
<gene>
    <name evidence="2" type="ORF">L486_04112</name>
</gene>
<name>A0A1B9IRA8_9TREE</name>
<dbReference type="EMBL" id="KI669462">
    <property type="protein sequence ID" value="OCF58083.1"/>
    <property type="molecule type" value="Genomic_DNA"/>
</dbReference>
<reference evidence="3" key="2">
    <citation type="submission" date="2013-12" db="EMBL/GenBank/DDBJ databases">
        <title>Evolution of pathogenesis and genome organization in the Tremellales.</title>
        <authorList>
            <person name="Cuomo C."/>
            <person name="Litvintseva A."/>
            <person name="Heitman J."/>
            <person name="Chen Y."/>
            <person name="Sun S."/>
            <person name="Springer D."/>
            <person name="Dromer F."/>
            <person name="Young S."/>
            <person name="Zeng Q."/>
            <person name="Chapman S."/>
            <person name="Gujja S."/>
            <person name="Saif S."/>
            <person name="Birren B."/>
        </authorList>
    </citation>
    <scope>NUCLEOTIDE SEQUENCE [LARGE SCALE GENOMIC DNA]</scope>
    <source>
        <strain evidence="3">CBS 10435</strain>
    </source>
</reference>